<dbReference type="GO" id="GO:0006083">
    <property type="term" value="P:acetate metabolic process"/>
    <property type="evidence" value="ECO:0007669"/>
    <property type="project" value="InterPro"/>
</dbReference>
<dbReference type="InterPro" id="IPR046433">
    <property type="entry name" value="ActCoA_hydro"/>
</dbReference>
<dbReference type="KEGG" id="surl:BI350_00310"/>
<evidence type="ECO:0000259" key="3">
    <source>
        <dbReference type="Pfam" id="PF02550"/>
    </source>
</evidence>
<organism evidence="5 6">
    <name type="scientific">Sporosarcina ureilytica</name>
    <dbReference type="NCBI Taxonomy" id="298596"/>
    <lineage>
        <taxon>Bacteria</taxon>
        <taxon>Bacillati</taxon>
        <taxon>Bacillota</taxon>
        <taxon>Bacilli</taxon>
        <taxon>Bacillales</taxon>
        <taxon>Caryophanaceae</taxon>
        <taxon>Sporosarcina</taxon>
    </lineage>
</organism>
<keyword evidence="2 5" id="KW-0808">Transferase</keyword>
<evidence type="ECO:0000259" key="4">
    <source>
        <dbReference type="Pfam" id="PF13336"/>
    </source>
</evidence>
<dbReference type="PANTHER" id="PTHR21432:SF20">
    <property type="entry name" value="ACETYL-COA HYDROLASE"/>
    <property type="match status" value="1"/>
</dbReference>
<keyword evidence="6" id="KW-1185">Reference proteome</keyword>
<dbReference type="InterPro" id="IPR037171">
    <property type="entry name" value="NagB/RpiA_transferase-like"/>
</dbReference>
<dbReference type="SUPFAM" id="SSF100950">
    <property type="entry name" value="NagB/RpiA/CoA transferase-like"/>
    <property type="match status" value="2"/>
</dbReference>
<protein>
    <submittedName>
        <fullName evidence="5">Propionyl-CoA--succinate CoA transferase</fullName>
    </submittedName>
</protein>
<evidence type="ECO:0000256" key="2">
    <source>
        <dbReference type="ARBA" id="ARBA00022679"/>
    </source>
</evidence>
<dbReference type="Pfam" id="PF13336">
    <property type="entry name" value="AcetylCoA_hyd_C"/>
    <property type="match status" value="1"/>
</dbReference>
<dbReference type="Gene3D" id="3.40.1080.20">
    <property type="entry name" value="Acetyl-CoA hydrolase/transferase C-terminal domain"/>
    <property type="match status" value="1"/>
</dbReference>
<evidence type="ECO:0000256" key="1">
    <source>
        <dbReference type="ARBA" id="ARBA00009632"/>
    </source>
</evidence>
<dbReference type="AlphaFoldDB" id="A0A1D8JC06"/>
<dbReference type="Proteomes" id="UP000185746">
    <property type="component" value="Chromosome"/>
</dbReference>
<dbReference type="InterPro" id="IPR026888">
    <property type="entry name" value="AcetylCoA_hyd_C"/>
</dbReference>
<proteinExistence type="inferred from homology"/>
<accession>A0A1D8JC06</accession>
<dbReference type="InterPro" id="IPR038460">
    <property type="entry name" value="AcetylCoA_hyd_C_sf"/>
</dbReference>
<dbReference type="GO" id="GO:0008775">
    <property type="term" value="F:acetate CoA-transferase activity"/>
    <property type="evidence" value="ECO:0007669"/>
    <property type="project" value="InterPro"/>
</dbReference>
<feature type="domain" description="Acetyl-CoA hydrolase/transferase C-terminal" evidence="4">
    <location>
        <begin position="263"/>
        <end position="415"/>
    </location>
</feature>
<gene>
    <name evidence="5" type="ORF">BI350_00310</name>
</gene>
<sequence length="423" mass="46763">MSKMLSNDDFIALVEQDADIILPIANGEPIRLLNILEENYTRLQNVKIHQLLALRERAYIEGKMPGHLSHTSYFLSGATRKAFANGTVELVPNVFHEVPRILRKTTNLSMVLAVASPMDEHGYFTLGTQADYVAEFIGKVPFVLEVNEHMPRTFGENQIHISQIAGYVVNHVPLSEIQAPPIGEKDMKIAQYVANEIRDGDTLQIGIGGIPNAVMSMLKNHKHLGIHTEMLPDSVVDLIEAGAVDGTRKFTNQGKVVASFIYGSKRLYDFVHNNPSIEMLPVSIVNDPRELAKEPNLVSINATTEVDLYGQCASETVAGQYYSSTGGQADFARGVRFSEFGKGFICMHSTAKNDTISRIKLQLTPGSVVTTSKNDVDYIVTEYGIAHLYGKSLSKRAEALIDIAHPKFREELSFEAKKIGLFV</sequence>
<dbReference type="EMBL" id="CP017560">
    <property type="protein sequence ID" value="AOV06231.1"/>
    <property type="molecule type" value="Genomic_DNA"/>
</dbReference>
<feature type="domain" description="Acetyl-CoA hydrolase/transferase N-terminal" evidence="3">
    <location>
        <begin position="56"/>
        <end position="171"/>
    </location>
</feature>
<dbReference type="Gene3D" id="3.40.1080.10">
    <property type="entry name" value="Glutaconate Coenzyme A-transferase"/>
    <property type="match status" value="1"/>
</dbReference>
<dbReference type="Pfam" id="PF02550">
    <property type="entry name" value="AcetylCoA_hydro"/>
    <property type="match status" value="1"/>
</dbReference>
<reference evidence="5 6" key="1">
    <citation type="submission" date="2016-09" db="EMBL/GenBank/DDBJ databases">
        <title>Complete genome sequence of the Lysinibacillus sphaericus LMG 22257, a specie of Bacillus with ureolytic activity that can effectively biodeposit calcium carbonate.</title>
        <authorList>
            <person name="Yan W."/>
        </authorList>
    </citation>
    <scope>NUCLEOTIDE SEQUENCE [LARGE SCALE GENOMIC DNA]</scope>
    <source>
        <strain evidence="5 6">LMG 22257</strain>
    </source>
</reference>
<dbReference type="InterPro" id="IPR003702">
    <property type="entry name" value="ActCoA_hydro_N"/>
</dbReference>
<evidence type="ECO:0000313" key="6">
    <source>
        <dbReference type="Proteomes" id="UP000185746"/>
    </source>
</evidence>
<comment type="similarity">
    <text evidence="1">Belongs to the acetyl-CoA hydrolase/transferase family.</text>
</comment>
<dbReference type="PANTHER" id="PTHR21432">
    <property type="entry name" value="ACETYL-COA HYDROLASE-RELATED"/>
    <property type="match status" value="1"/>
</dbReference>
<name>A0A1D8JC06_9BACL</name>
<evidence type="ECO:0000313" key="5">
    <source>
        <dbReference type="EMBL" id="AOV06231.1"/>
    </source>
</evidence>
<dbReference type="Gene3D" id="3.30.750.70">
    <property type="entry name" value="4-hydroxybutyrate coenzyme like domains"/>
    <property type="match status" value="1"/>
</dbReference>